<dbReference type="EMBL" id="LHYF01000017">
    <property type="protein sequence ID" value="KXB06929.1"/>
    <property type="molecule type" value="Genomic_DNA"/>
</dbReference>
<gene>
    <name evidence="2" type="ORF">AKJ52_01310</name>
</gene>
<dbReference type="InterPro" id="IPR035093">
    <property type="entry name" value="RelE/ParE_toxin_dom_sf"/>
</dbReference>
<evidence type="ECO:0000256" key="1">
    <source>
        <dbReference type="ARBA" id="ARBA00022649"/>
    </source>
</evidence>
<evidence type="ECO:0000313" key="2">
    <source>
        <dbReference type="EMBL" id="KXB06929.1"/>
    </source>
</evidence>
<name>A0A133VKG5_9EURY</name>
<protein>
    <recommendedName>
        <fullName evidence="4">Plasmid stabilization protein</fullName>
    </recommendedName>
</protein>
<dbReference type="InterPro" id="IPR007712">
    <property type="entry name" value="RelE/ParE_toxin"/>
</dbReference>
<dbReference type="Gene3D" id="3.30.2310.20">
    <property type="entry name" value="RelE-like"/>
    <property type="match status" value="1"/>
</dbReference>
<organism evidence="2 3">
    <name type="scientific">candidate division MSBL1 archaeon SCGC-AAA382C18</name>
    <dbReference type="NCBI Taxonomy" id="1698281"/>
    <lineage>
        <taxon>Archaea</taxon>
        <taxon>Methanobacteriati</taxon>
        <taxon>Methanobacteriota</taxon>
        <taxon>candidate division MSBL1</taxon>
    </lineage>
</organism>
<dbReference type="AlphaFoldDB" id="A0A133VKG5"/>
<sequence length="88" mass="10413">MSYKILLHPKANKFLEKSDQDLTKRIKEKLKELESDPKKGKVLSGSEFRRLRIGDYRAIYELNKEDEKAIVLFIGHRKNVYDDFSKLV</sequence>
<keyword evidence="3" id="KW-1185">Reference proteome</keyword>
<dbReference type="Pfam" id="PF05016">
    <property type="entry name" value="ParE_toxin"/>
    <property type="match status" value="1"/>
</dbReference>
<dbReference type="SUPFAM" id="SSF143011">
    <property type="entry name" value="RelE-like"/>
    <property type="match status" value="1"/>
</dbReference>
<comment type="caution">
    <text evidence="2">The sequence shown here is derived from an EMBL/GenBank/DDBJ whole genome shotgun (WGS) entry which is preliminary data.</text>
</comment>
<dbReference type="PANTHER" id="PTHR38813">
    <property type="match status" value="1"/>
</dbReference>
<proteinExistence type="predicted"/>
<evidence type="ECO:0000313" key="3">
    <source>
        <dbReference type="Proteomes" id="UP000070404"/>
    </source>
</evidence>
<evidence type="ECO:0008006" key="4">
    <source>
        <dbReference type="Google" id="ProtNLM"/>
    </source>
</evidence>
<dbReference type="PANTHER" id="PTHR38813:SF1">
    <property type="entry name" value="TOXIN RELE1-RELATED"/>
    <property type="match status" value="1"/>
</dbReference>
<dbReference type="InterPro" id="IPR052747">
    <property type="entry name" value="TA_system_RelE_toxin"/>
</dbReference>
<dbReference type="Proteomes" id="UP000070404">
    <property type="component" value="Unassembled WGS sequence"/>
</dbReference>
<reference evidence="2 3" key="1">
    <citation type="journal article" date="2016" name="Sci. Rep.">
        <title>Metabolic traits of an uncultured archaeal lineage -MSBL1- from brine pools of the Red Sea.</title>
        <authorList>
            <person name="Mwirichia R."/>
            <person name="Alam I."/>
            <person name="Rashid M."/>
            <person name="Vinu M."/>
            <person name="Ba-Alawi W."/>
            <person name="Anthony Kamau A."/>
            <person name="Kamanda Ngugi D."/>
            <person name="Goker M."/>
            <person name="Klenk H.P."/>
            <person name="Bajic V."/>
            <person name="Stingl U."/>
        </authorList>
    </citation>
    <scope>NUCLEOTIDE SEQUENCE [LARGE SCALE GENOMIC DNA]</scope>
    <source>
        <strain evidence="2">SCGC-AAA382C18</strain>
    </source>
</reference>
<accession>A0A133VKG5</accession>
<keyword evidence="1" id="KW-1277">Toxin-antitoxin system</keyword>